<dbReference type="InterPro" id="IPR019109">
    <property type="entry name" value="MamF_MmsF"/>
</dbReference>
<comment type="subcellular location">
    <subcellularLocation>
        <location evidence="1">Membrane</location>
        <topology evidence="1">Multi-pass membrane protein</topology>
    </subcellularLocation>
</comment>
<evidence type="ECO:0000256" key="4">
    <source>
        <dbReference type="ARBA" id="ARBA00023136"/>
    </source>
</evidence>
<evidence type="ECO:0000256" key="1">
    <source>
        <dbReference type="ARBA" id="ARBA00004141"/>
    </source>
</evidence>
<name>A0AAI9EKA6_9MICO</name>
<evidence type="ECO:0000256" key="2">
    <source>
        <dbReference type="ARBA" id="ARBA00022692"/>
    </source>
</evidence>
<evidence type="ECO:0000256" key="5">
    <source>
        <dbReference type="SAM" id="MobiDB-lite"/>
    </source>
</evidence>
<keyword evidence="4 6" id="KW-0472">Membrane</keyword>
<dbReference type="AlphaFoldDB" id="A0AAI9EKA6"/>
<evidence type="ECO:0000256" key="3">
    <source>
        <dbReference type="ARBA" id="ARBA00022989"/>
    </source>
</evidence>
<keyword evidence="3 6" id="KW-1133">Transmembrane helix</keyword>
<protein>
    <submittedName>
        <fullName evidence="7">Conserved membrane protein</fullName>
    </submittedName>
</protein>
<dbReference type="Proteomes" id="UP000012170">
    <property type="component" value="Chromosome"/>
</dbReference>
<reference evidence="8" key="2">
    <citation type="submission" date="2013-04" db="EMBL/GenBank/DDBJ databases">
        <title>The genome sequence of the maize-pathogen Clavibacter michiganensis subsp. nebraskensis.</title>
        <authorList>
            <person name="Gartemann K.H."/>
            <person name="Blom J."/>
            <person name="Dreiseikelmann B."/>
            <person name="Fluegel M."/>
            <person name="Jaenicke S."/>
            <person name="Linke B."/>
            <person name="Sczcepanowski R."/>
            <person name="Wittmann J."/>
            <person name="Goesmann A."/>
            <person name="Puehler A."/>
            <person name="Eichenlaub R."/>
            <person name="Rueckert C."/>
        </authorList>
    </citation>
    <scope>NUCLEOTIDE SEQUENCE [LARGE SCALE GENOMIC DNA]</scope>
    <source>
        <strain evidence="8">NCPPB 2581</strain>
    </source>
</reference>
<sequence>MLPGSTHDPSASADPRSSPGTERLSAMSAPDPHPYGAPAPLTPSEDRLWASLTHFLAILIVPSFIVWLVFRERGRFTDQEGKEATNWTINVAGALVALNVLQAVFLVIPFLGIILNLLLGLVIFAVVVVNIVFAIIGGTRVQAGRPYRYPLNIRWIK</sequence>
<evidence type="ECO:0000313" key="7">
    <source>
        <dbReference type="EMBL" id="CCE75487.1"/>
    </source>
</evidence>
<keyword evidence="2 6" id="KW-0812">Transmembrane</keyword>
<feature type="transmembrane region" description="Helical" evidence="6">
    <location>
        <begin position="91"/>
        <end position="111"/>
    </location>
</feature>
<reference evidence="7 8" key="1">
    <citation type="submission" date="2011-11" db="EMBL/GenBank/DDBJ databases">
        <authorList>
            <person name="Gartemann K."/>
        </authorList>
    </citation>
    <scope>NUCLEOTIDE SEQUENCE [LARGE SCALE GENOMIC DNA]</scope>
    <source>
        <strain evidence="8">NCPPB 2581</strain>
    </source>
</reference>
<feature type="region of interest" description="Disordered" evidence="5">
    <location>
        <begin position="1"/>
        <end position="29"/>
    </location>
</feature>
<accession>A0AAI9EKA6</accession>
<evidence type="ECO:0000313" key="8">
    <source>
        <dbReference type="Proteomes" id="UP000012170"/>
    </source>
</evidence>
<dbReference type="EMBL" id="HE614873">
    <property type="protein sequence ID" value="CCE75487.1"/>
    <property type="molecule type" value="Genomic_DNA"/>
</dbReference>
<dbReference type="Pfam" id="PF09685">
    <property type="entry name" value="MamF_MmsF"/>
    <property type="match status" value="1"/>
</dbReference>
<evidence type="ECO:0000256" key="6">
    <source>
        <dbReference type="SAM" id="Phobius"/>
    </source>
</evidence>
<organism evidence="7 8">
    <name type="scientific">Clavibacter nebraskensis NCPPB 2581</name>
    <dbReference type="NCBI Taxonomy" id="1097677"/>
    <lineage>
        <taxon>Bacteria</taxon>
        <taxon>Bacillati</taxon>
        <taxon>Actinomycetota</taxon>
        <taxon>Actinomycetes</taxon>
        <taxon>Micrococcales</taxon>
        <taxon>Microbacteriaceae</taxon>
        <taxon>Clavibacter</taxon>
    </lineage>
</organism>
<gene>
    <name evidence="7" type="ORF">CMN_01540</name>
</gene>
<feature type="compositionally biased region" description="Low complexity" evidence="5">
    <location>
        <begin position="8"/>
        <end position="19"/>
    </location>
</feature>
<dbReference type="KEGG" id="cmc:CMN_01540"/>
<feature type="transmembrane region" description="Helical" evidence="6">
    <location>
        <begin position="117"/>
        <end position="138"/>
    </location>
</feature>
<proteinExistence type="predicted"/>
<feature type="transmembrane region" description="Helical" evidence="6">
    <location>
        <begin position="48"/>
        <end position="70"/>
    </location>
</feature>